<reference evidence="5 8" key="3">
    <citation type="submission" date="2020-05" db="EMBL/GenBank/DDBJ databases">
        <title>Vigna angularis (adzuki bean) Var. LongXiaoDou No. 4 denovo assembly.</title>
        <authorList>
            <person name="Xiang H."/>
        </authorList>
    </citation>
    <scope>NUCLEOTIDE SEQUENCE [LARGE SCALE GENOMIC DNA]</scope>
    <source>
        <tissue evidence="5">Leaf</tissue>
    </source>
</reference>
<keyword evidence="2" id="KW-0539">Nucleus</keyword>
<dbReference type="GO" id="GO:0031490">
    <property type="term" value="F:chromatin DNA binding"/>
    <property type="evidence" value="ECO:0007669"/>
    <property type="project" value="TreeGrafter"/>
</dbReference>
<dbReference type="GO" id="GO:0008623">
    <property type="term" value="C:CHRAC"/>
    <property type="evidence" value="ECO:0007669"/>
    <property type="project" value="TreeGrafter"/>
</dbReference>
<comment type="subcellular location">
    <subcellularLocation>
        <location evidence="1">Nucleus</location>
    </subcellularLocation>
</comment>
<dbReference type="GO" id="GO:0031507">
    <property type="term" value="P:heterochromatin formation"/>
    <property type="evidence" value="ECO:0007669"/>
    <property type="project" value="TreeGrafter"/>
</dbReference>
<dbReference type="GO" id="GO:0006974">
    <property type="term" value="P:DNA damage response"/>
    <property type="evidence" value="ECO:0007669"/>
    <property type="project" value="TreeGrafter"/>
</dbReference>
<dbReference type="FunFam" id="1.10.20.10:FF:000090">
    <property type="entry name" value="DNA polymerase epsilon subunit 3"/>
    <property type="match status" value="1"/>
</dbReference>
<proteinExistence type="predicted"/>
<accession>A0A0L9V6J8</accession>
<reference evidence="7" key="1">
    <citation type="journal article" date="2015" name="Proc. Natl. Acad. Sci. U.S.A.">
        <title>Genome sequencing of adzuki bean (Vigna angularis) provides insight into high starch and low fat accumulation and domestication.</title>
        <authorList>
            <person name="Yang K."/>
            <person name="Tian Z."/>
            <person name="Chen C."/>
            <person name="Luo L."/>
            <person name="Zhao B."/>
            <person name="Wang Z."/>
            <person name="Yu L."/>
            <person name="Li Y."/>
            <person name="Sun Y."/>
            <person name="Li W."/>
            <person name="Chen Y."/>
            <person name="Li Y."/>
            <person name="Zhang Y."/>
            <person name="Ai D."/>
            <person name="Zhao J."/>
            <person name="Shang C."/>
            <person name="Ma Y."/>
            <person name="Wu B."/>
            <person name="Wang M."/>
            <person name="Gao L."/>
            <person name="Sun D."/>
            <person name="Zhang P."/>
            <person name="Guo F."/>
            <person name="Wang W."/>
            <person name="Li Y."/>
            <person name="Wang J."/>
            <person name="Varshney R.K."/>
            <person name="Wang J."/>
            <person name="Ling H.Q."/>
            <person name="Wan P."/>
        </authorList>
    </citation>
    <scope>NUCLEOTIDE SEQUENCE</scope>
    <source>
        <strain evidence="7">cv. Jingnong 6</strain>
    </source>
</reference>
<dbReference type="InterPro" id="IPR009072">
    <property type="entry name" value="Histone-fold"/>
</dbReference>
<dbReference type="PANTHER" id="PTHR46172">
    <property type="entry name" value="DNA POLYMERASE EPSILON SUBUNIT 3"/>
    <property type="match status" value="1"/>
</dbReference>
<name>A0A0L9V6J8_PHAAN</name>
<sequence length="184" mass="20705">MGKEIENGGKRGELDYPNPKFIPVPNSYSKNRMAEAEELPRSIVRRVVKDKLSRCSEEGEISVSKDGLLAFSESGRIFIHYLSATANDICKESKRQIVSAEDVFKALEETEFSEFVRPLKASLEEFRKKNVEKKAAVSRGKEDEQRKKRKLEAESSDKGEASINDESPDRAEGSDKGEGEEDDE</sequence>
<dbReference type="STRING" id="3914.A0A0L9V6J8"/>
<dbReference type="InterPro" id="IPR051377">
    <property type="entry name" value="DNA_Pol-Epsilon_Subunit"/>
</dbReference>
<dbReference type="CDD" id="cd22928">
    <property type="entry name" value="HFD_POLE3_DPB4"/>
    <property type="match status" value="1"/>
</dbReference>
<evidence type="ECO:0000313" key="5">
    <source>
        <dbReference type="EMBL" id="KAG2397438.1"/>
    </source>
</evidence>
<dbReference type="Proteomes" id="UP000053144">
    <property type="component" value="Chromosome 8"/>
</dbReference>
<evidence type="ECO:0000313" key="8">
    <source>
        <dbReference type="Proteomes" id="UP000743370"/>
    </source>
</evidence>
<gene>
    <name evidence="5" type="ORF">HKW66_Vig0143260</name>
    <name evidence="6" type="ORF">LR48_Vigan08g137400</name>
</gene>
<dbReference type="Gene3D" id="1.10.20.10">
    <property type="entry name" value="Histone, subunit A"/>
    <property type="match status" value="1"/>
</dbReference>
<dbReference type="GO" id="GO:0006272">
    <property type="term" value="P:leading strand elongation"/>
    <property type="evidence" value="ECO:0007669"/>
    <property type="project" value="TreeGrafter"/>
</dbReference>
<dbReference type="Pfam" id="PF00808">
    <property type="entry name" value="CBFD_NFYB_HMF"/>
    <property type="match status" value="1"/>
</dbReference>
<dbReference type="AlphaFoldDB" id="A0A0L9V6J8"/>
<evidence type="ECO:0000256" key="3">
    <source>
        <dbReference type="SAM" id="MobiDB-lite"/>
    </source>
</evidence>
<dbReference type="Gramene" id="KOM50547">
    <property type="protein sequence ID" value="KOM50547"/>
    <property type="gene ID" value="LR48_Vigan08g137400"/>
</dbReference>
<organism evidence="6 7">
    <name type="scientific">Phaseolus angularis</name>
    <name type="common">Azuki bean</name>
    <name type="synonym">Vigna angularis</name>
    <dbReference type="NCBI Taxonomy" id="3914"/>
    <lineage>
        <taxon>Eukaryota</taxon>
        <taxon>Viridiplantae</taxon>
        <taxon>Streptophyta</taxon>
        <taxon>Embryophyta</taxon>
        <taxon>Tracheophyta</taxon>
        <taxon>Spermatophyta</taxon>
        <taxon>Magnoliopsida</taxon>
        <taxon>eudicotyledons</taxon>
        <taxon>Gunneridae</taxon>
        <taxon>Pentapetalae</taxon>
        <taxon>rosids</taxon>
        <taxon>fabids</taxon>
        <taxon>Fabales</taxon>
        <taxon>Fabaceae</taxon>
        <taxon>Papilionoideae</taxon>
        <taxon>50 kb inversion clade</taxon>
        <taxon>NPAAA clade</taxon>
        <taxon>indigoferoid/millettioid clade</taxon>
        <taxon>Phaseoleae</taxon>
        <taxon>Vigna</taxon>
    </lineage>
</organism>
<feature type="compositionally biased region" description="Basic and acidic residues" evidence="3">
    <location>
        <begin position="167"/>
        <end position="177"/>
    </location>
</feature>
<dbReference type="OMA" id="KEISHAN"/>
<feature type="compositionally biased region" description="Basic and acidic residues" evidence="3">
    <location>
        <begin position="131"/>
        <end position="160"/>
    </location>
</feature>
<dbReference type="Proteomes" id="UP000743370">
    <property type="component" value="Unassembled WGS sequence"/>
</dbReference>
<protein>
    <recommendedName>
        <fullName evidence="4">Transcription factor CBF/NF-Y/archaeal histone domain-containing protein</fullName>
    </recommendedName>
</protein>
<dbReference type="GO" id="GO:0008622">
    <property type="term" value="C:epsilon DNA polymerase complex"/>
    <property type="evidence" value="ECO:0007669"/>
    <property type="project" value="TreeGrafter"/>
</dbReference>
<dbReference type="PANTHER" id="PTHR46172:SF1">
    <property type="entry name" value="DNA POLYMERASE EPSILON SUBUNIT 3"/>
    <property type="match status" value="1"/>
</dbReference>
<reference evidence="6" key="2">
    <citation type="submission" date="2015-02" db="EMBL/GenBank/DDBJ databases">
        <authorList>
            <person name="Chooi Y.-H."/>
        </authorList>
    </citation>
    <scope>NUCLEOTIDE SEQUENCE</scope>
    <source>
        <tissue evidence="6">Seedling</tissue>
    </source>
</reference>
<dbReference type="SUPFAM" id="SSF47113">
    <property type="entry name" value="Histone-fold"/>
    <property type="match status" value="1"/>
</dbReference>
<evidence type="ECO:0000313" key="7">
    <source>
        <dbReference type="Proteomes" id="UP000053144"/>
    </source>
</evidence>
<dbReference type="GO" id="GO:0046982">
    <property type="term" value="F:protein heterodimerization activity"/>
    <property type="evidence" value="ECO:0007669"/>
    <property type="project" value="InterPro"/>
</dbReference>
<evidence type="ECO:0000256" key="2">
    <source>
        <dbReference type="ARBA" id="ARBA00023242"/>
    </source>
</evidence>
<evidence type="ECO:0000256" key="1">
    <source>
        <dbReference type="ARBA" id="ARBA00004123"/>
    </source>
</evidence>
<evidence type="ECO:0000259" key="4">
    <source>
        <dbReference type="Pfam" id="PF00808"/>
    </source>
</evidence>
<dbReference type="InterPro" id="IPR003958">
    <property type="entry name" value="CBFA_NFYB_domain"/>
</dbReference>
<dbReference type="EMBL" id="CM003378">
    <property type="protein sequence ID" value="KOM50547.1"/>
    <property type="molecule type" value="Genomic_DNA"/>
</dbReference>
<feature type="region of interest" description="Disordered" evidence="3">
    <location>
        <begin position="131"/>
        <end position="184"/>
    </location>
</feature>
<feature type="domain" description="Transcription factor CBF/NF-Y/archaeal histone" evidence="4">
    <location>
        <begin position="38"/>
        <end position="107"/>
    </location>
</feature>
<evidence type="ECO:0000313" key="6">
    <source>
        <dbReference type="EMBL" id="KOM50547.1"/>
    </source>
</evidence>
<dbReference type="OrthoDB" id="1707486at2759"/>
<dbReference type="EMBL" id="JABFOF010000005">
    <property type="protein sequence ID" value="KAG2397438.1"/>
    <property type="molecule type" value="Genomic_DNA"/>
</dbReference>